<feature type="transmembrane region" description="Helical" evidence="1">
    <location>
        <begin position="95"/>
        <end position="113"/>
    </location>
</feature>
<proteinExistence type="predicted"/>
<keyword evidence="1" id="KW-0812">Transmembrane</keyword>
<gene>
    <name evidence="2" type="ORF">GCM10009733_054720</name>
</gene>
<name>A0ABP4RFQ0_9ACTN</name>
<protein>
    <recommendedName>
        <fullName evidence="4">SPW repeat-containing protein</fullName>
    </recommendedName>
</protein>
<organism evidence="2 3">
    <name type="scientific">Nonomuraea maheshkhaliensis</name>
    <dbReference type="NCBI Taxonomy" id="419590"/>
    <lineage>
        <taxon>Bacteria</taxon>
        <taxon>Bacillati</taxon>
        <taxon>Actinomycetota</taxon>
        <taxon>Actinomycetes</taxon>
        <taxon>Streptosporangiales</taxon>
        <taxon>Streptosporangiaceae</taxon>
        <taxon>Nonomuraea</taxon>
    </lineage>
</organism>
<dbReference type="PROSITE" id="PS51257">
    <property type="entry name" value="PROKAR_LIPOPROTEIN"/>
    <property type="match status" value="1"/>
</dbReference>
<keyword evidence="3" id="KW-1185">Reference proteome</keyword>
<feature type="transmembrane region" description="Helical" evidence="1">
    <location>
        <begin position="45"/>
        <end position="75"/>
    </location>
</feature>
<dbReference type="EMBL" id="BAAAMU010000043">
    <property type="protein sequence ID" value="GAA1650738.1"/>
    <property type="molecule type" value="Genomic_DNA"/>
</dbReference>
<evidence type="ECO:0008006" key="4">
    <source>
        <dbReference type="Google" id="ProtNLM"/>
    </source>
</evidence>
<evidence type="ECO:0000313" key="2">
    <source>
        <dbReference type="EMBL" id="GAA1650738.1"/>
    </source>
</evidence>
<keyword evidence="1" id="KW-0472">Membrane</keyword>
<accession>A0ABP4RFQ0</accession>
<evidence type="ECO:0000256" key="1">
    <source>
        <dbReference type="SAM" id="Phobius"/>
    </source>
</evidence>
<dbReference type="Proteomes" id="UP001500064">
    <property type="component" value="Unassembled WGS sequence"/>
</dbReference>
<sequence length="125" mass="12904">MPLRSLKPATSRPTELLIGIGFFVAVAACAITAVLIPAAQFELRFFVMGLAGCAYALAAADLWAAAVTGVSAWALATGFLIPPTGELAVTGGPDVIRLIAIVGLSLAGGLYGISRRRTHRDRPAN</sequence>
<feature type="transmembrane region" description="Helical" evidence="1">
    <location>
        <begin position="16"/>
        <end position="38"/>
    </location>
</feature>
<evidence type="ECO:0000313" key="3">
    <source>
        <dbReference type="Proteomes" id="UP001500064"/>
    </source>
</evidence>
<keyword evidence="1" id="KW-1133">Transmembrane helix</keyword>
<reference evidence="3" key="1">
    <citation type="journal article" date="2019" name="Int. J. Syst. Evol. Microbiol.">
        <title>The Global Catalogue of Microorganisms (GCM) 10K type strain sequencing project: providing services to taxonomists for standard genome sequencing and annotation.</title>
        <authorList>
            <consortium name="The Broad Institute Genomics Platform"/>
            <consortium name="The Broad Institute Genome Sequencing Center for Infectious Disease"/>
            <person name="Wu L."/>
            <person name="Ma J."/>
        </authorList>
    </citation>
    <scope>NUCLEOTIDE SEQUENCE [LARGE SCALE GENOMIC DNA]</scope>
    <source>
        <strain evidence="3">JCM 13929</strain>
    </source>
</reference>
<comment type="caution">
    <text evidence="2">The sequence shown here is derived from an EMBL/GenBank/DDBJ whole genome shotgun (WGS) entry which is preliminary data.</text>
</comment>
<dbReference type="RefSeq" id="WP_346109237.1">
    <property type="nucleotide sequence ID" value="NZ_BAAAMU010000043.1"/>
</dbReference>